<organism evidence="3 4">
    <name type="scientific">Adineta ricciae</name>
    <name type="common">Rotifer</name>
    <dbReference type="NCBI Taxonomy" id="249248"/>
    <lineage>
        <taxon>Eukaryota</taxon>
        <taxon>Metazoa</taxon>
        <taxon>Spiralia</taxon>
        <taxon>Gnathifera</taxon>
        <taxon>Rotifera</taxon>
        <taxon>Eurotatoria</taxon>
        <taxon>Bdelloidea</taxon>
        <taxon>Adinetida</taxon>
        <taxon>Adinetidae</taxon>
        <taxon>Adineta</taxon>
    </lineage>
</organism>
<dbReference type="OrthoDB" id="9982647at2759"/>
<evidence type="ECO:0000313" key="3">
    <source>
        <dbReference type="EMBL" id="CAF1125831.1"/>
    </source>
</evidence>
<dbReference type="SUPFAM" id="SSF52540">
    <property type="entry name" value="P-loop containing nucleoside triphosphate hydrolases"/>
    <property type="match status" value="1"/>
</dbReference>
<evidence type="ECO:0000259" key="1">
    <source>
        <dbReference type="Pfam" id="PF00004"/>
    </source>
</evidence>
<dbReference type="EMBL" id="CAJNOR010001345">
    <property type="protein sequence ID" value="CAF1125831.1"/>
    <property type="molecule type" value="Genomic_DNA"/>
</dbReference>
<dbReference type="GO" id="GO:0016887">
    <property type="term" value="F:ATP hydrolysis activity"/>
    <property type="evidence" value="ECO:0007669"/>
    <property type="project" value="InterPro"/>
</dbReference>
<protein>
    <recommendedName>
        <fullName evidence="1">ATPase AAA-type core domain-containing protein</fullName>
    </recommendedName>
</protein>
<sequence>MPGKTQTVMNGNGGDKSYAGACIDVDTNSFLLFGPENRYSEIPALRLFLGKYKIYPSTIECQTDDDGLYFHTTTILNYIHEEFGHDLGKDCITQKYNRKIKKNYNSGRLIDLGNGVMIDFIESYLDNEVQNPNKLKPDHPENYFLICEQIKIYHLPNQEPLAESLDSKIKEMTVFSSKSCTLQMVCRNSCGFYLSAIKIKKPLITDLALHYGRKFVNVHDKILKNLNTKDSKGIVLLHGIPGSGKTHYIRYLIQEVQDKTLIYVPPDMAKEISSPQFLPFLMEWQNAILIIEDAENIIKDRSETSTPSQAVANLLNLSDGLLGDAMHQQIIATFNCDLTIIDPALLRKGRLIANYEFNKLDIESSKILSDKLGYGTEQITEPMTLAEIYNQGTTEENELEN</sequence>
<dbReference type="AlphaFoldDB" id="A0A814QYB9"/>
<reference evidence="3" key="1">
    <citation type="submission" date="2021-02" db="EMBL/GenBank/DDBJ databases">
        <authorList>
            <person name="Nowell W R."/>
        </authorList>
    </citation>
    <scope>NUCLEOTIDE SEQUENCE</scope>
</reference>
<dbReference type="InterPro" id="IPR003959">
    <property type="entry name" value="ATPase_AAA_core"/>
</dbReference>
<evidence type="ECO:0000313" key="2">
    <source>
        <dbReference type="EMBL" id="CAF0724248.1"/>
    </source>
</evidence>
<name>A0A814QYB9_ADIRI</name>
<dbReference type="Pfam" id="PF00004">
    <property type="entry name" value="AAA"/>
    <property type="match status" value="1"/>
</dbReference>
<dbReference type="Gene3D" id="3.40.50.300">
    <property type="entry name" value="P-loop containing nucleotide triphosphate hydrolases"/>
    <property type="match status" value="1"/>
</dbReference>
<dbReference type="Proteomes" id="UP000663852">
    <property type="component" value="Unassembled WGS sequence"/>
</dbReference>
<dbReference type="GO" id="GO:0005524">
    <property type="term" value="F:ATP binding"/>
    <property type="evidence" value="ECO:0007669"/>
    <property type="project" value="InterPro"/>
</dbReference>
<dbReference type="EMBL" id="CAJNOJ010000001">
    <property type="protein sequence ID" value="CAF0724248.1"/>
    <property type="molecule type" value="Genomic_DNA"/>
</dbReference>
<keyword evidence="4" id="KW-1185">Reference proteome</keyword>
<comment type="caution">
    <text evidence="3">The sequence shown here is derived from an EMBL/GenBank/DDBJ whole genome shotgun (WGS) entry which is preliminary data.</text>
</comment>
<feature type="domain" description="ATPase AAA-type core" evidence="1">
    <location>
        <begin position="235"/>
        <end position="356"/>
    </location>
</feature>
<accession>A0A814QYB9</accession>
<proteinExistence type="predicted"/>
<dbReference type="InterPro" id="IPR027417">
    <property type="entry name" value="P-loop_NTPase"/>
</dbReference>
<evidence type="ECO:0000313" key="4">
    <source>
        <dbReference type="Proteomes" id="UP000663828"/>
    </source>
</evidence>
<dbReference type="Proteomes" id="UP000663828">
    <property type="component" value="Unassembled WGS sequence"/>
</dbReference>
<gene>
    <name evidence="2" type="ORF">EDS130_LOCUS594</name>
    <name evidence="3" type="ORF">XAT740_LOCUS19634</name>
</gene>